<evidence type="ECO:0000313" key="6">
    <source>
        <dbReference type="EMBL" id="EFI92979.1"/>
    </source>
</evidence>
<organism evidence="7">
    <name type="scientific">Schizophyllum commune (strain H4-8 / FGSC 9210)</name>
    <name type="common">Split gill fungus</name>
    <dbReference type="NCBI Taxonomy" id="578458"/>
    <lineage>
        <taxon>Eukaryota</taxon>
        <taxon>Fungi</taxon>
        <taxon>Dikarya</taxon>
        <taxon>Basidiomycota</taxon>
        <taxon>Agaricomycotina</taxon>
        <taxon>Agaricomycetes</taxon>
        <taxon>Agaricomycetidae</taxon>
        <taxon>Agaricales</taxon>
        <taxon>Schizophyllaceae</taxon>
        <taxon>Schizophyllum</taxon>
    </lineage>
</organism>
<dbReference type="SMART" id="SM00220">
    <property type="entry name" value="S_TKc"/>
    <property type="match status" value="1"/>
</dbReference>
<feature type="region of interest" description="Disordered" evidence="4">
    <location>
        <begin position="467"/>
        <end position="511"/>
    </location>
</feature>
<dbReference type="GO" id="GO:0005524">
    <property type="term" value="F:ATP binding"/>
    <property type="evidence" value="ECO:0007669"/>
    <property type="project" value="UniProtKB-UniRule"/>
</dbReference>
<dbReference type="HOGENOM" id="CLU_000288_63_0_1"/>
<dbReference type="InterPro" id="IPR000719">
    <property type="entry name" value="Prot_kinase_dom"/>
</dbReference>
<protein>
    <recommendedName>
        <fullName evidence="5">Protein kinase domain-containing protein</fullName>
    </recommendedName>
</protein>
<feature type="binding site" evidence="3">
    <location>
        <position position="78"/>
    </location>
    <ligand>
        <name>ATP</name>
        <dbReference type="ChEBI" id="CHEBI:30616"/>
    </ligand>
</feature>
<dbReference type="VEuPathDB" id="FungiDB:SCHCODRAFT_02693043"/>
<dbReference type="InterPro" id="IPR008271">
    <property type="entry name" value="Ser/Thr_kinase_AS"/>
</dbReference>
<evidence type="ECO:0000256" key="1">
    <source>
        <dbReference type="ARBA" id="ARBA00022741"/>
    </source>
</evidence>
<dbReference type="eggNOG" id="KOG0588">
    <property type="taxonomic scope" value="Eukaryota"/>
</dbReference>
<sequence>MSSVSCSPPRPAPIKYKAPLGTRWEKEKAAAGGAKAFDHPDDPKQIGPWILGECVGKGASGRVKIAKHQTTGQLAAVKILPLAPLVSSRRHNSVDPAKAEKMRLGIDREITMMKLMNHPNIMRIYDVHEGETQLYLVLEYVEGGELFDFLVNRGKLSSPEALVFFKQIIYGLNYAHTFSIIHRDLKPENILIASLSPPSVKIADWGMAAFAPPTLQLDTSCGSPHYASPEIVNGESYTGNSTDIWSCGVILFALLTGRLPFDDKDVRTLLAKVRSGRYDMPAFIDPLAKDLLSRMLVIDVNKRITMKEILAHPWLQTPASLIGSKLPIVPPSLINPPLPPPPELLARPIASPDRIDPEIFRSLRIIWGRHADPKGELIKRDLCSPPGYGLHAKAFYYLLMKHQERLAPREPAVYGGGSSLVSFPSCDGSVLGAMRQDLDRMLGGGRPASSKPGPSRLLDIDISDAASVRSASTTPSQTAYTPPVMSRTGTSHSSRDRPASPAGPRPQSTAGRARTDVLRNHQVQDWQTAPQQPRASFAMHSRPPSAASHRSGSSDTERSIRPLPPRRGYSHSGAAGPSTDRSSAQRADVVMFSERRRSAEAPRASQYTPMDICAPKPVRSVNARTPVYGSDAEMAHIEDIASNRTNRMSVRQTATPDARTTATPDISEKVTTFDVEKTSTDVADWSYVNVDTPVRAFGKELGNVARPQVDELAKDMPQKPKCTSASLLSCSVLTIH</sequence>
<evidence type="ECO:0000259" key="5">
    <source>
        <dbReference type="PROSITE" id="PS50011"/>
    </source>
</evidence>
<reference evidence="6 7" key="1">
    <citation type="journal article" date="2010" name="Nat. Biotechnol.">
        <title>Genome sequence of the model mushroom Schizophyllum commune.</title>
        <authorList>
            <person name="Ohm R.A."/>
            <person name="de Jong J.F."/>
            <person name="Lugones L.G."/>
            <person name="Aerts A."/>
            <person name="Kothe E."/>
            <person name="Stajich J.E."/>
            <person name="de Vries R.P."/>
            <person name="Record E."/>
            <person name="Levasseur A."/>
            <person name="Baker S.E."/>
            <person name="Bartholomew K.A."/>
            <person name="Coutinho P.M."/>
            <person name="Erdmann S."/>
            <person name="Fowler T.J."/>
            <person name="Gathman A.C."/>
            <person name="Lombard V."/>
            <person name="Henrissat B."/>
            <person name="Knabe N."/>
            <person name="Kuees U."/>
            <person name="Lilly W.W."/>
            <person name="Lindquist E."/>
            <person name="Lucas S."/>
            <person name="Magnuson J.K."/>
            <person name="Piumi F."/>
            <person name="Raudaskoski M."/>
            <person name="Salamov A."/>
            <person name="Schmutz J."/>
            <person name="Schwarze F.W.M.R."/>
            <person name="vanKuyk P.A."/>
            <person name="Horton J.S."/>
            <person name="Grigoriev I.V."/>
            <person name="Woesten H.A.B."/>
        </authorList>
    </citation>
    <scope>NUCLEOTIDE SEQUENCE [LARGE SCALE GENOMIC DNA]</scope>
    <source>
        <strain evidence="7">H4-8 / FGSC 9210</strain>
    </source>
</reference>
<dbReference type="InterPro" id="IPR011009">
    <property type="entry name" value="Kinase-like_dom_sf"/>
</dbReference>
<dbReference type="AlphaFoldDB" id="D8QHR8"/>
<gene>
    <name evidence="6" type="ORF">SCHCODRAFT_258605</name>
</gene>
<dbReference type="FunFam" id="1.10.510.10:FF:000571">
    <property type="entry name" value="Maternal embryonic leucine zipper kinase"/>
    <property type="match status" value="1"/>
</dbReference>
<feature type="region of interest" description="Disordered" evidence="4">
    <location>
        <begin position="525"/>
        <end position="586"/>
    </location>
</feature>
<feature type="compositionally biased region" description="Polar residues" evidence="4">
    <location>
        <begin position="525"/>
        <end position="534"/>
    </location>
</feature>
<dbReference type="PROSITE" id="PS00108">
    <property type="entry name" value="PROTEIN_KINASE_ST"/>
    <property type="match status" value="1"/>
</dbReference>
<keyword evidence="2 3" id="KW-0067">ATP-binding</keyword>
<evidence type="ECO:0000313" key="7">
    <source>
        <dbReference type="Proteomes" id="UP000007431"/>
    </source>
</evidence>
<keyword evidence="7" id="KW-1185">Reference proteome</keyword>
<dbReference type="Pfam" id="PF00069">
    <property type="entry name" value="Pkinase"/>
    <property type="match status" value="1"/>
</dbReference>
<dbReference type="GO" id="GO:0004674">
    <property type="term" value="F:protein serine/threonine kinase activity"/>
    <property type="evidence" value="ECO:0007669"/>
    <property type="project" value="TreeGrafter"/>
</dbReference>
<dbReference type="OrthoDB" id="193931at2759"/>
<dbReference type="PANTHER" id="PTHR24346:SF110">
    <property type="entry name" value="NON-SPECIFIC SERINE_THREONINE PROTEIN KINASE"/>
    <property type="match status" value="1"/>
</dbReference>
<evidence type="ECO:0000256" key="3">
    <source>
        <dbReference type="PROSITE-ProRule" id="PRU10141"/>
    </source>
</evidence>
<feature type="compositionally biased region" description="Polar residues" evidence="4">
    <location>
        <begin position="469"/>
        <end position="480"/>
    </location>
</feature>
<proteinExistence type="predicted"/>
<dbReference type="EMBL" id="GL377312">
    <property type="protein sequence ID" value="EFI92979.1"/>
    <property type="molecule type" value="Genomic_DNA"/>
</dbReference>
<evidence type="ECO:0000256" key="4">
    <source>
        <dbReference type="SAM" id="MobiDB-lite"/>
    </source>
</evidence>
<name>D8QHR8_SCHCM</name>
<dbReference type="PROSITE" id="PS50011">
    <property type="entry name" value="PROTEIN_KINASE_DOM"/>
    <property type="match status" value="1"/>
</dbReference>
<dbReference type="GeneID" id="9597630"/>
<dbReference type="PANTHER" id="PTHR24346">
    <property type="entry name" value="MAP/MICROTUBULE AFFINITY-REGULATING KINASE"/>
    <property type="match status" value="1"/>
</dbReference>
<dbReference type="OMA" id="YGSTPCF"/>
<dbReference type="FunCoup" id="D8QHR8">
    <property type="interactions" value="348"/>
</dbReference>
<dbReference type="InParanoid" id="D8QHR8"/>
<evidence type="ECO:0000256" key="2">
    <source>
        <dbReference type="ARBA" id="ARBA00022840"/>
    </source>
</evidence>
<dbReference type="PROSITE" id="PS00107">
    <property type="entry name" value="PROTEIN_KINASE_ATP"/>
    <property type="match status" value="1"/>
</dbReference>
<dbReference type="Gene3D" id="1.10.510.10">
    <property type="entry name" value="Transferase(Phosphotransferase) domain 1"/>
    <property type="match status" value="1"/>
</dbReference>
<keyword evidence="1 3" id="KW-0547">Nucleotide-binding</keyword>
<dbReference type="Proteomes" id="UP000007431">
    <property type="component" value="Unassembled WGS sequence"/>
</dbReference>
<dbReference type="KEGG" id="scm:SCHCO_02693043"/>
<dbReference type="GO" id="GO:0005737">
    <property type="term" value="C:cytoplasm"/>
    <property type="evidence" value="ECO:0007669"/>
    <property type="project" value="TreeGrafter"/>
</dbReference>
<dbReference type="SUPFAM" id="SSF56112">
    <property type="entry name" value="Protein kinase-like (PK-like)"/>
    <property type="match status" value="1"/>
</dbReference>
<accession>D8QHR8</accession>
<dbReference type="STRING" id="578458.D8QHR8"/>
<feature type="domain" description="Protein kinase" evidence="5">
    <location>
        <begin position="49"/>
        <end position="315"/>
    </location>
</feature>
<dbReference type="InterPro" id="IPR017441">
    <property type="entry name" value="Protein_kinase_ATP_BS"/>
</dbReference>
<dbReference type="GO" id="GO:0035556">
    <property type="term" value="P:intracellular signal transduction"/>
    <property type="evidence" value="ECO:0007669"/>
    <property type="project" value="TreeGrafter"/>
</dbReference>